<protein>
    <recommendedName>
        <fullName evidence="5">HTH APSES-type domain-containing protein</fullName>
    </recommendedName>
</protein>
<dbReference type="InterPro" id="IPR036887">
    <property type="entry name" value="HTH_APSES_sf"/>
</dbReference>
<evidence type="ECO:0000259" key="5">
    <source>
        <dbReference type="PROSITE" id="PS51299"/>
    </source>
</evidence>
<evidence type="ECO:0000256" key="3">
    <source>
        <dbReference type="SAM" id="MobiDB-lite"/>
    </source>
</evidence>
<dbReference type="SUPFAM" id="SSF54616">
    <property type="entry name" value="DNA-binding domain of Mlu1-box binding protein MBP1"/>
    <property type="match status" value="1"/>
</dbReference>
<evidence type="ECO:0000313" key="7">
    <source>
        <dbReference type="Proteomes" id="UP001337655"/>
    </source>
</evidence>
<accession>A0AAV9NYE9</accession>
<proteinExistence type="predicted"/>
<dbReference type="Gene3D" id="3.10.260.10">
    <property type="entry name" value="Transcription regulator HTH, APSES-type DNA-binding domain"/>
    <property type="match status" value="1"/>
</dbReference>
<feature type="compositionally biased region" description="Polar residues" evidence="3">
    <location>
        <begin position="192"/>
        <end position="203"/>
    </location>
</feature>
<dbReference type="GO" id="GO:0030435">
    <property type="term" value="P:sporulation resulting in formation of a cellular spore"/>
    <property type="evidence" value="ECO:0007669"/>
    <property type="project" value="UniProtKB-KW"/>
</dbReference>
<dbReference type="RefSeq" id="XP_064655254.1">
    <property type="nucleotide sequence ID" value="XM_064806437.1"/>
</dbReference>
<keyword evidence="4" id="KW-0812">Transmembrane</keyword>
<keyword evidence="4" id="KW-0472">Membrane</keyword>
<name>A0AAV9NYE9_9PEZI</name>
<dbReference type="PANTHER" id="PTHR38044:SF1">
    <property type="entry name" value="BOUQUET FORMATION PROTEIN 4"/>
    <property type="match status" value="1"/>
</dbReference>
<keyword evidence="4" id="KW-1133">Transmembrane helix</keyword>
<dbReference type="Pfam" id="PF04383">
    <property type="entry name" value="KilA-N"/>
    <property type="match status" value="1"/>
</dbReference>
<dbReference type="InterPro" id="IPR018004">
    <property type="entry name" value="KilA/APSES_HTH"/>
</dbReference>
<dbReference type="GO" id="GO:0003677">
    <property type="term" value="F:DNA binding"/>
    <property type="evidence" value="ECO:0007669"/>
    <property type="project" value="InterPro"/>
</dbReference>
<evidence type="ECO:0000256" key="2">
    <source>
        <dbReference type="ARBA" id="ARBA00023321"/>
    </source>
</evidence>
<dbReference type="GO" id="GO:0044820">
    <property type="term" value="P:mitotic telomere tethering at nuclear periphery"/>
    <property type="evidence" value="ECO:0007669"/>
    <property type="project" value="TreeGrafter"/>
</dbReference>
<feature type="compositionally biased region" description="Polar residues" evidence="3">
    <location>
        <begin position="221"/>
        <end position="235"/>
    </location>
</feature>
<feature type="transmembrane region" description="Helical" evidence="4">
    <location>
        <begin position="401"/>
        <end position="422"/>
    </location>
</feature>
<dbReference type="PROSITE" id="PS51299">
    <property type="entry name" value="HTH_APSES"/>
    <property type="match status" value="1"/>
</dbReference>
<feature type="region of interest" description="Disordered" evidence="3">
    <location>
        <begin position="352"/>
        <end position="384"/>
    </location>
</feature>
<keyword evidence="1" id="KW-0749">Sporulation</keyword>
<sequence>MATRQLPEDVNPLVEDENAPAYEILVERRCLGQTELKVKADHVGTTNATKPDNLGKLDYAHLRIPLPGDLTNSGIFTKQGNRKWPEAYFLMRRSTDGYVSATGMFKAAFPWAQVEEENAEKEYIKSLENTSSEEVAGNVWIHPEQALSLADEYGIRIWIDALLDPEPITHGTSDPKKLITSPPTFRTKDVMNGTSSPRASASKSPEADKKKPVVDGRRSTRGNSTKPATTATRSESPAKKTPARVKATPRKARKTRGKSTEPDLPAPAPADANGSAASPKPEASDNDNVKVQIESEHHPSPTGDGDEIDHTNLKIEMPASHPDLELPESAEGMLEQARSMVEAANQVDGRRITSPGAWSTRGKRKAAELGEEGEELGMGPAAKRARKAELELRKERLRRRALVGIAGSLALGAIVPSIMAAFGS</sequence>
<dbReference type="SMART" id="SM01252">
    <property type="entry name" value="KilA-N"/>
    <property type="match status" value="1"/>
</dbReference>
<dbReference type="GO" id="GO:0048315">
    <property type="term" value="P:conidium formation"/>
    <property type="evidence" value="ECO:0007669"/>
    <property type="project" value="UniProtKB-KW"/>
</dbReference>
<keyword evidence="7" id="KW-1185">Reference proteome</keyword>
<feature type="region of interest" description="Disordered" evidence="3">
    <location>
        <begin position="169"/>
        <end position="309"/>
    </location>
</feature>
<evidence type="ECO:0000256" key="1">
    <source>
        <dbReference type="ARBA" id="ARBA00022969"/>
    </source>
</evidence>
<dbReference type="FunFam" id="3.10.260.10:FF:000002">
    <property type="entry name" value="APSES transcription factor, putative"/>
    <property type="match status" value="1"/>
</dbReference>
<dbReference type="InterPro" id="IPR037548">
    <property type="entry name" value="Bqt4"/>
</dbReference>
<evidence type="ECO:0000313" key="6">
    <source>
        <dbReference type="EMBL" id="KAK5165111.1"/>
    </source>
</evidence>
<feature type="domain" description="HTH APSES-type" evidence="5">
    <location>
        <begin position="65"/>
        <end position="175"/>
    </location>
</feature>
<evidence type="ECO:0000256" key="4">
    <source>
        <dbReference type="SAM" id="Phobius"/>
    </source>
</evidence>
<feature type="compositionally biased region" description="Basic residues" evidence="3">
    <location>
        <begin position="241"/>
        <end position="257"/>
    </location>
</feature>
<dbReference type="AlphaFoldDB" id="A0AAV9NYE9"/>
<feature type="compositionally biased region" description="Low complexity" evidence="3">
    <location>
        <begin position="269"/>
        <end position="279"/>
    </location>
</feature>
<dbReference type="GeneID" id="89930540"/>
<dbReference type="GO" id="GO:0070197">
    <property type="term" value="P:meiotic attachment of telomere to nuclear envelope"/>
    <property type="evidence" value="ECO:0007669"/>
    <property type="project" value="InterPro"/>
</dbReference>
<comment type="caution">
    <text evidence="6">The sequence shown here is derived from an EMBL/GenBank/DDBJ whole genome shotgun (WGS) entry which is preliminary data.</text>
</comment>
<reference evidence="6 7" key="1">
    <citation type="submission" date="2023-08" db="EMBL/GenBank/DDBJ databases">
        <title>Black Yeasts Isolated from many extreme environments.</title>
        <authorList>
            <person name="Coleine C."/>
            <person name="Stajich J.E."/>
            <person name="Selbmann L."/>
        </authorList>
    </citation>
    <scope>NUCLEOTIDE SEQUENCE [LARGE SCALE GENOMIC DNA]</scope>
    <source>
        <strain evidence="6 7">CCFEE 5935</strain>
    </source>
</reference>
<organism evidence="6 7">
    <name type="scientific">Saxophila tyrrhenica</name>
    <dbReference type="NCBI Taxonomy" id="1690608"/>
    <lineage>
        <taxon>Eukaryota</taxon>
        <taxon>Fungi</taxon>
        <taxon>Dikarya</taxon>
        <taxon>Ascomycota</taxon>
        <taxon>Pezizomycotina</taxon>
        <taxon>Dothideomycetes</taxon>
        <taxon>Dothideomycetidae</taxon>
        <taxon>Mycosphaerellales</taxon>
        <taxon>Extremaceae</taxon>
        <taxon>Saxophila</taxon>
    </lineage>
</organism>
<dbReference type="GO" id="GO:1990862">
    <property type="term" value="C:nuclear membrane complex Bqt3-Bqt4"/>
    <property type="evidence" value="ECO:0007669"/>
    <property type="project" value="InterPro"/>
</dbReference>
<dbReference type="InterPro" id="IPR003163">
    <property type="entry name" value="Tscrpt_reg_HTH_APSES-type"/>
</dbReference>
<dbReference type="EMBL" id="JAVRRT010000017">
    <property type="protein sequence ID" value="KAK5165111.1"/>
    <property type="molecule type" value="Genomic_DNA"/>
</dbReference>
<feature type="compositionally biased region" description="Basic and acidic residues" evidence="3">
    <location>
        <begin position="205"/>
        <end position="218"/>
    </location>
</feature>
<keyword evidence="2" id="KW-0183">Conidiation</keyword>
<dbReference type="Proteomes" id="UP001337655">
    <property type="component" value="Unassembled WGS sequence"/>
</dbReference>
<gene>
    <name evidence="6" type="ORF">LTR77_009208</name>
</gene>
<dbReference type="PANTHER" id="PTHR38044">
    <property type="entry name" value="BOUQUET FORMATION PROTEIN 4"/>
    <property type="match status" value="1"/>
</dbReference>